<keyword evidence="2" id="KW-1185">Reference proteome</keyword>
<reference evidence="2" key="1">
    <citation type="submission" date="2016-10" db="EMBL/GenBank/DDBJ databases">
        <authorList>
            <person name="Varghese N."/>
        </authorList>
    </citation>
    <scope>NUCLEOTIDE SEQUENCE [LARGE SCALE GENOMIC DNA]</scope>
    <source>
        <strain evidence="2">GAS106B</strain>
    </source>
</reference>
<dbReference type="InterPro" id="IPR010064">
    <property type="entry name" value="HK97-gp10_tail"/>
</dbReference>
<dbReference type="EMBL" id="FNKP01000002">
    <property type="protein sequence ID" value="SDR19143.1"/>
    <property type="molecule type" value="Genomic_DNA"/>
</dbReference>
<evidence type="ECO:0000313" key="2">
    <source>
        <dbReference type="Proteomes" id="UP000183487"/>
    </source>
</evidence>
<dbReference type="OrthoDB" id="8613246at2"/>
<dbReference type="RefSeq" id="WP_074766886.1">
    <property type="nucleotide sequence ID" value="NZ_FNKP01000002.1"/>
</dbReference>
<gene>
    <name evidence="1" type="ORF">SAMN05443245_3439</name>
</gene>
<accession>A0A1H1H1A8</accession>
<protein>
    <submittedName>
        <fullName evidence="1">Phage protein, HK97 gp10 family</fullName>
    </submittedName>
</protein>
<dbReference type="NCBIfam" id="TIGR01725">
    <property type="entry name" value="phge_HK97_gp10"/>
    <property type="match status" value="1"/>
</dbReference>
<dbReference type="Proteomes" id="UP000183487">
    <property type="component" value="Unassembled WGS sequence"/>
</dbReference>
<proteinExistence type="predicted"/>
<organism evidence="1 2">
    <name type="scientific">Paraburkholderia fungorum</name>
    <dbReference type="NCBI Taxonomy" id="134537"/>
    <lineage>
        <taxon>Bacteria</taxon>
        <taxon>Pseudomonadati</taxon>
        <taxon>Pseudomonadota</taxon>
        <taxon>Betaproteobacteria</taxon>
        <taxon>Burkholderiales</taxon>
        <taxon>Burkholderiaceae</taxon>
        <taxon>Paraburkholderia</taxon>
    </lineage>
</organism>
<sequence length="133" mass="14236">MAKAFETSNPGALTAQLDALDDAVSESTLRKAALVGANIFLAEEKLRIPRDTGKGADSLVIAYDAEKSVPGKLASYIVTWLKDAYYLRFVEYGTSHSAAHPFKRPAYEAKKTVAAQAVADALDSEIKAKTSGK</sequence>
<dbReference type="Pfam" id="PF04883">
    <property type="entry name" value="HK97-gp10_like"/>
    <property type="match status" value="1"/>
</dbReference>
<dbReference type="AlphaFoldDB" id="A0A1H1H1A8"/>
<evidence type="ECO:0000313" key="1">
    <source>
        <dbReference type="EMBL" id="SDR19143.1"/>
    </source>
</evidence>
<name>A0A1H1H1A8_9BURK</name>